<evidence type="ECO:0000256" key="2">
    <source>
        <dbReference type="ARBA" id="ARBA00009399"/>
    </source>
</evidence>
<sequence length="123" mass="13549">MKGQLVRFALVGAVNTATYYVIYRLLCLWVPYLAGHILATLLSMIGSFFMNVRFTYRTSPSWQKFLLFPLTNATNLLLTTAGVYAMVSVLGMDPRIAPLIAALGAIPVTFLVARRILVPAGRP</sequence>
<evidence type="ECO:0000256" key="4">
    <source>
        <dbReference type="ARBA" id="ARBA00022989"/>
    </source>
</evidence>
<reference evidence="8 9" key="1">
    <citation type="submission" date="2019-06" db="EMBL/GenBank/DDBJ databases">
        <title>Streptomyces sporangiiformans sp. nov., a novel actinomycete isolated from soil in Mount Song.</title>
        <authorList>
            <person name="Han L."/>
        </authorList>
    </citation>
    <scope>NUCLEOTIDE SEQUENCE [LARGE SCALE GENOMIC DNA]</scope>
    <source>
        <strain evidence="8 9">NEAU-SSA 1</strain>
    </source>
</reference>
<comment type="subcellular location">
    <subcellularLocation>
        <location evidence="1">Membrane</location>
        <topology evidence="1">Multi-pass membrane protein</topology>
    </subcellularLocation>
</comment>
<feature type="transmembrane region" description="Helical" evidence="6">
    <location>
        <begin position="5"/>
        <end position="23"/>
    </location>
</feature>
<dbReference type="EMBL" id="VCHX02000183">
    <property type="protein sequence ID" value="TPQ17804.1"/>
    <property type="molecule type" value="Genomic_DNA"/>
</dbReference>
<dbReference type="GO" id="GO:0000271">
    <property type="term" value="P:polysaccharide biosynthetic process"/>
    <property type="evidence" value="ECO:0007669"/>
    <property type="project" value="InterPro"/>
</dbReference>
<evidence type="ECO:0000313" key="8">
    <source>
        <dbReference type="EMBL" id="TPQ17804.1"/>
    </source>
</evidence>
<keyword evidence="4 6" id="KW-1133">Transmembrane helix</keyword>
<comment type="caution">
    <text evidence="8">The sequence shown here is derived from an EMBL/GenBank/DDBJ whole genome shotgun (WGS) entry which is preliminary data.</text>
</comment>
<evidence type="ECO:0000256" key="1">
    <source>
        <dbReference type="ARBA" id="ARBA00004141"/>
    </source>
</evidence>
<proteinExistence type="inferred from homology"/>
<keyword evidence="5 6" id="KW-0472">Membrane</keyword>
<dbReference type="GO" id="GO:0005886">
    <property type="term" value="C:plasma membrane"/>
    <property type="evidence" value="ECO:0007669"/>
    <property type="project" value="TreeGrafter"/>
</dbReference>
<protein>
    <submittedName>
        <fullName evidence="8">GtrA family protein</fullName>
    </submittedName>
</protein>
<comment type="similarity">
    <text evidence="2">Belongs to the GtrA family.</text>
</comment>
<feature type="transmembrane region" description="Helical" evidence="6">
    <location>
        <begin position="66"/>
        <end position="90"/>
    </location>
</feature>
<organism evidence="8 9">
    <name type="scientific">Streptomyces sporangiiformans</name>
    <dbReference type="NCBI Taxonomy" id="2315329"/>
    <lineage>
        <taxon>Bacteria</taxon>
        <taxon>Bacillati</taxon>
        <taxon>Actinomycetota</taxon>
        <taxon>Actinomycetes</taxon>
        <taxon>Kitasatosporales</taxon>
        <taxon>Streptomycetaceae</taxon>
        <taxon>Streptomyces</taxon>
    </lineage>
</organism>
<accession>A0A505D281</accession>
<dbReference type="AlphaFoldDB" id="A0A505D281"/>
<dbReference type="InterPro" id="IPR051401">
    <property type="entry name" value="GtrA_CellWall_Glycosyl"/>
</dbReference>
<evidence type="ECO:0000313" key="9">
    <source>
        <dbReference type="Proteomes" id="UP000317378"/>
    </source>
</evidence>
<dbReference type="RefSeq" id="WP_119104541.1">
    <property type="nucleotide sequence ID" value="NZ_QXMJ01000183.1"/>
</dbReference>
<name>A0A505D281_9ACTN</name>
<feature type="transmembrane region" description="Helical" evidence="6">
    <location>
        <begin position="96"/>
        <end position="117"/>
    </location>
</feature>
<keyword evidence="3 6" id="KW-0812">Transmembrane</keyword>
<dbReference type="OrthoDB" id="2666802at2"/>
<keyword evidence="9" id="KW-1185">Reference proteome</keyword>
<evidence type="ECO:0000256" key="6">
    <source>
        <dbReference type="SAM" id="Phobius"/>
    </source>
</evidence>
<dbReference type="Pfam" id="PF04138">
    <property type="entry name" value="GtrA_DPMS_TM"/>
    <property type="match status" value="1"/>
</dbReference>
<feature type="domain" description="GtrA/DPMS transmembrane" evidence="7">
    <location>
        <begin position="7"/>
        <end position="116"/>
    </location>
</feature>
<dbReference type="PANTHER" id="PTHR38459:SF1">
    <property type="entry name" value="PROPHAGE BACTOPRENOL-LINKED GLUCOSE TRANSLOCASE HOMOLOG"/>
    <property type="match status" value="1"/>
</dbReference>
<gene>
    <name evidence="8" type="ORF">FGD71_034650</name>
</gene>
<dbReference type="PANTHER" id="PTHR38459">
    <property type="entry name" value="PROPHAGE BACTOPRENOL-LINKED GLUCOSE TRANSLOCASE HOMOLOG"/>
    <property type="match status" value="1"/>
</dbReference>
<dbReference type="Proteomes" id="UP000317378">
    <property type="component" value="Unassembled WGS sequence"/>
</dbReference>
<evidence type="ECO:0000256" key="5">
    <source>
        <dbReference type="ARBA" id="ARBA00023136"/>
    </source>
</evidence>
<feature type="transmembrane region" description="Helical" evidence="6">
    <location>
        <begin position="29"/>
        <end position="54"/>
    </location>
</feature>
<evidence type="ECO:0000256" key="3">
    <source>
        <dbReference type="ARBA" id="ARBA00022692"/>
    </source>
</evidence>
<evidence type="ECO:0000259" key="7">
    <source>
        <dbReference type="Pfam" id="PF04138"/>
    </source>
</evidence>
<dbReference type="InterPro" id="IPR007267">
    <property type="entry name" value="GtrA_DPMS_TM"/>
</dbReference>